<keyword evidence="3" id="KW-1185">Reference proteome</keyword>
<sequence precursor="true">MRIIIPLLSCLLVSACTSNRATDTNTFSGTLNKEENRFYLSSNSGERVFLSAMPQLDYKDYLGQRLSVQGSSCISQIAGSNCLEPQQIILVANEELELVYDWQQIDLEDYFF</sequence>
<feature type="signal peptide" evidence="1">
    <location>
        <begin position="1"/>
        <end position="21"/>
    </location>
</feature>
<evidence type="ECO:0000313" key="2">
    <source>
        <dbReference type="EMBL" id="AOS95792.1"/>
    </source>
</evidence>
<gene>
    <name evidence="2" type="ORF">AUP74_00320</name>
</gene>
<dbReference type="PROSITE" id="PS51257">
    <property type="entry name" value="PROKAR_LIPOPROTEIN"/>
    <property type="match status" value="1"/>
</dbReference>
<evidence type="ECO:0000313" key="3">
    <source>
        <dbReference type="Proteomes" id="UP000095672"/>
    </source>
</evidence>
<accession>A0A1C9W3R5</accession>
<reference evidence="3" key="1">
    <citation type="submission" date="2016-01" db="EMBL/GenBank/DDBJ databases">
        <title>Complete genome sequence of Microbulbifer sp. CCB-MM1, a halophile isolated from Matang Mangrove Forest, Perak.</title>
        <authorList>
            <person name="Moh T.H."/>
            <person name="Dinesh B."/>
            <person name="Lau N.-S."/>
            <person name="Go F."/>
            <person name="Alexander Chong S.-C."/>
        </authorList>
    </citation>
    <scope>NUCLEOTIDE SEQUENCE [LARGE SCALE GENOMIC DNA]</scope>
    <source>
        <strain evidence="3">CCB-MM1</strain>
    </source>
</reference>
<dbReference type="KEGG" id="micc:AUP74_00320"/>
<evidence type="ECO:0008006" key="4">
    <source>
        <dbReference type="Google" id="ProtNLM"/>
    </source>
</evidence>
<proteinExistence type="predicted"/>
<organism evidence="2 3">
    <name type="scientific">Microbulbifer aggregans</name>
    <dbReference type="NCBI Taxonomy" id="1769779"/>
    <lineage>
        <taxon>Bacteria</taxon>
        <taxon>Pseudomonadati</taxon>
        <taxon>Pseudomonadota</taxon>
        <taxon>Gammaproteobacteria</taxon>
        <taxon>Cellvibrionales</taxon>
        <taxon>Microbulbiferaceae</taxon>
        <taxon>Microbulbifer</taxon>
    </lineage>
</organism>
<evidence type="ECO:0000256" key="1">
    <source>
        <dbReference type="SAM" id="SignalP"/>
    </source>
</evidence>
<feature type="chain" id="PRO_5008895348" description="Lipoprotein" evidence="1">
    <location>
        <begin position="22"/>
        <end position="112"/>
    </location>
</feature>
<dbReference type="Proteomes" id="UP000095672">
    <property type="component" value="Chromosome"/>
</dbReference>
<dbReference type="EMBL" id="CP014143">
    <property type="protein sequence ID" value="AOS95792.1"/>
    <property type="molecule type" value="Genomic_DNA"/>
</dbReference>
<dbReference type="AlphaFoldDB" id="A0A1C9W3R5"/>
<dbReference type="STRING" id="1769779.AUP74_00320"/>
<keyword evidence="1" id="KW-0732">Signal</keyword>
<name>A0A1C9W3R5_9GAMM</name>
<protein>
    <recommendedName>
        <fullName evidence="4">Lipoprotein</fullName>
    </recommendedName>
</protein>